<keyword evidence="1" id="KW-0597">Phosphoprotein</keyword>
<proteinExistence type="predicted"/>
<dbReference type="Gene3D" id="3.40.50.2300">
    <property type="match status" value="1"/>
</dbReference>
<reference evidence="5" key="1">
    <citation type="submission" date="2020-05" db="EMBL/GenBank/DDBJ databases">
        <authorList>
            <person name="Chiriac C."/>
            <person name="Salcher M."/>
            <person name="Ghai R."/>
            <person name="Kavagutti S V."/>
        </authorList>
    </citation>
    <scope>NUCLEOTIDE SEQUENCE</scope>
</reference>
<dbReference type="InterPro" id="IPR039420">
    <property type="entry name" value="WalR-like"/>
</dbReference>
<evidence type="ECO:0000256" key="2">
    <source>
        <dbReference type="ARBA" id="ARBA00023125"/>
    </source>
</evidence>
<dbReference type="InterPro" id="IPR000792">
    <property type="entry name" value="Tscrpt_reg_LuxR_C"/>
</dbReference>
<dbReference type="SUPFAM" id="SSF52172">
    <property type="entry name" value="CheY-like"/>
    <property type="match status" value="1"/>
</dbReference>
<name>A0A6J5YNW0_9ZZZZ</name>
<evidence type="ECO:0000313" key="5">
    <source>
        <dbReference type="EMBL" id="CAB4329690.1"/>
    </source>
</evidence>
<dbReference type="AlphaFoldDB" id="A0A6J5YNW0"/>
<dbReference type="GO" id="GO:0003677">
    <property type="term" value="F:DNA binding"/>
    <property type="evidence" value="ECO:0007669"/>
    <property type="project" value="UniProtKB-KW"/>
</dbReference>
<feature type="domain" description="HTH luxR-type" evidence="3">
    <location>
        <begin position="140"/>
        <end position="205"/>
    </location>
</feature>
<feature type="domain" description="Response regulatory" evidence="4">
    <location>
        <begin position="8"/>
        <end position="123"/>
    </location>
</feature>
<dbReference type="PROSITE" id="PS50043">
    <property type="entry name" value="HTH_LUXR_2"/>
    <property type="match status" value="1"/>
</dbReference>
<dbReference type="PANTHER" id="PTHR43214">
    <property type="entry name" value="TWO-COMPONENT RESPONSE REGULATOR"/>
    <property type="match status" value="1"/>
</dbReference>
<dbReference type="InterPro" id="IPR011006">
    <property type="entry name" value="CheY-like_superfamily"/>
</dbReference>
<evidence type="ECO:0000256" key="1">
    <source>
        <dbReference type="ARBA" id="ARBA00022553"/>
    </source>
</evidence>
<dbReference type="InterPro" id="IPR016032">
    <property type="entry name" value="Sig_transdc_resp-reg_C-effctor"/>
</dbReference>
<dbReference type="CDD" id="cd17535">
    <property type="entry name" value="REC_NarL-like"/>
    <property type="match status" value="1"/>
</dbReference>
<protein>
    <submittedName>
        <fullName evidence="5">Unannotated protein</fullName>
    </submittedName>
</protein>
<dbReference type="SMART" id="SM00448">
    <property type="entry name" value="REC"/>
    <property type="match status" value="1"/>
</dbReference>
<dbReference type="EMBL" id="CAESAF010000002">
    <property type="protein sequence ID" value="CAB4329690.1"/>
    <property type="molecule type" value="Genomic_DNA"/>
</dbReference>
<dbReference type="PRINTS" id="PR00038">
    <property type="entry name" value="HTHLUXR"/>
</dbReference>
<dbReference type="CDD" id="cd06170">
    <property type="entry name" value="LuxR_C_like"/>
    <property type="match status" value="1"/>
</dbReference>
<keyword evidence="2" id="KW-0238">DNA-binding</keyword>
<sequence>MSGSEKPQILIIDDHPAVRSGVKRAIESAGMACCGEAASRSEAFAQIAHKSPDGVILDLNLPDGSGLDIVQWIRKHSKEIAIVILTMSDEESHLIAAMRAGASSFVKKSAPLEDLVSSLKIALLQPKSFSAAGIASALKKSEVHGLLTPRELTVLQALSLTGTNSQLAKSLYISEATLKTHLAAIYRKLGVDNRLSAVTIGRSLNLF</sequence>
<dbReference type="InterPro" id="IPR001789">
    <property type="entry name" value="Sig_transdc_resp-reg_receiver"/>
</dbReference>
<dbReference type="GO" id="GO:0000160">
    <property type="term" value="P:phosphorelay signal transduction system"/>
    <property type="evidence" value="ECO:0007669"/>
    <property type="project" value="InterPro"/>
</dbReference>
<organism evidence="5">
    <name type="scientific">freshwater metagenome</name>
    <dbReference type="NCBI Taxonomy" id="449393"/>
    <lineage>
        <taxon>unclassified sequences</taxon>
        <taxon>metagenomes</taxon>
        <taxon>ecological metagenomes</taxon>
    </lineage>
</organism>
<dbReference type="Pfam" id="PF00072">
    <property type="entry name" value="Response_reg"/>
    <property type="match status" value="1"/>
</dbReference>
<dbReference type="PROSITE" id="PS50110">
    <property type="entry name" value="RESPONSE_REGULATORY"/>
    <property type="match status" value="1"/>
</dbReference>
<dbReference type="GO" id="GO:0006355">
    <property type="term" value="P:regulation of DNA-templated transcription"/>
    <property type="evidence" value="ECO:0007669"/>
    <property type="project" value="InterPro"/>
</dbReference>
<dbReference type="SMART" id="SM00421">
    <property type="entry name" value="HTH_LUXR"/>
    <property type="match status" value="1"/>
</dbReference>
<dbReference type="SUPFAM" id="SSF46894">
    <property type="entry name" value="C-terminal effector domain of the bipartite response regulators"/>
    <property type="match status" value="1"/>
</dbReference>
<evidence type="ECO:0000259" key="4">
    <source>
        <dbReference type="PROSITE" id="PS50110"/>
    </source>
</evidence>
<evidence type="ECO:0000259" key="3">
    <source>
        <dbReference type="PROSITE" id="PS50043"/>
    </source>
</evidence>
<dbReference type="Pfam" id="PF00196">
    <property type="entry name" value="GerE"/>
    <property type="match status" value="1"/>
</dbReference>
<accession>A0A6J5YNW0</accession>
<dbReference type="InterPro" id="IPR058245">
    <property type="entry name" value="NreC/VraR/RcsB-like_REC"/>
</dbReference>
<gene>
    <name evidence="5" type="ORF">UFOPK3574_00054</name>
</gene>